<dbReference type="InterPro" id="IPR033186">
    <property type="entry name" value="HerA_C"/>
</dbReference>
<feature type="region of interest" description="Disordered" evidence="1">
    <location>
        <begin position="448"/>
        <end position="513"/>
    </location>
</feature>
<accession>A0A1U7NJ35</accession>
<dbReference type="InterPro" id="IPR051162">
    <property type="entry name" value="T4SS_component"/>
</dbReference>
<dbReference type="Proteomes" id="UP000186341">
    <property type="component" value="Unassembled WGS sequence"/>
</dbReference>
<comment type="caution">
    <text evidence="3">The sequence shown here is derived from an EMBL/GenBank/DDBJ whole genome shotgun (WGS) entry which is preliminary data.</text>
</comment>
<dbReference type="PANTHER" id="PTHR30121:SF6">
    <property type="entry name" value="SLR6007 PROTEIN"/>
    <property type="match status" value="1"/>
</dbReference>
<evidence type="ECO:0000259" key="2">
    <source>
        <dbReference type="SMART" id="SM00382"/>
    </source>
</evidence>
<feature type="domain" description="AAA+ ATPase" evidence="2">
    <location>
        <begin position="26"/>
        <end position="334"/>
    </location>
</feature>
<sequence>MTDNIIPGALLGAGENGPVQLLFSQANRHGLIAGATGTGKTVTLKVLAERFSEAGIPVLITDIKGDISSIAAGGQMNSKIRERLDINQVSEEDFIMHGFPVRFFDVYREQGLPIRISISDLGPALISRLLELSEAQQGVLNIVFKAADDRDLEITDFKDLKSMIGWARDHKDEISDEYGAISTQSINTLQRKLLAFENEQARNLFGLPGFEIRDLFEQKDGMGMITLLECSKLYLEPLYYSTIMLWLLSELFEQMPEAGDLEKPRIMIFIDEAHLLFEDTPKVLQDKIEQIIRLIRSKGVGIILVSQSPADIPDDILAQLNNRIQRALRAYTPSEQKKLKAAAAGFRENPNIDTLEALTALKTGEALVSTVDEDGAPIPVERVMIMPPKSSFAALSNQEIMQRVQNDPLMMKYGQDQDPITAYEILQEMEVQEQREIELERQRQEQYKLESEKQQQAQKQRLKEEKAKSKSSSSESALKKATKKAVRQAARSAGRQSAKAISRGLMKTSSSSARRTVEAAAGSLLADLFGSFFR</sequence>
<feature type="compositionally biased region" description="Low complexity" evidence="1">
    <location>
        <begin position="487"/>
        <end position="500"/>
    </location>
</feature>
<dbReference type="InterPro" id="IPR027417">
    <property type="entry name" value="P-loop_NTPase"/>
</dbReference>
<dbReference type="PANTHER" id="PTHR30121">
    <property type="entry name" value="UNCHARACTERIZED PROTEIN YJGR-RELATED"/>
    <property type="match status" value="1"/>
</dbReference>
<dbReference type="CDD" id="cd01127">
    <property type="entry name" value="TrwB_TraG_TraD_VirD4"/>
    <property type="match status" value="1"/>
</dbReference>
<dbReference type="Gene3D" id="3.40.50.300">
    <property type="entry name" value="P-loop containing nucleotide triphosphate hydrolases"/>
    <property type="match status" value="2"/>
</dbReference>
<name>A0A1U7NJ35_9FIRM</name>
<organism evidence="3 4">
    <name type="scientific">Ileibacterium valens</name>
    <dbReference type="NCBI Taxonomy" id="1862668"/>
    <lineage>
        <taxon>Bacteria</taxon>
        <taxon>Bacillati</taxon>
        <taxon>Bacillota</taxon>
        <taxon>Erysipelotrichia</taxon>
        <taxon>Erysipelotrichales</taxon>
        <taxon>Erysipelotrichaceae</taxon>
        <taxon>Ileibacterium</taxon>
    </lineage>
</organism>
<dbReference type="EMBL" id="MPJW01000028">
    <property type="protein sequence ID" value="OLU43027.1"/>
    <property type="molecule type" value="Genomic_DNA"/>
</dbReference>
<gene>
    <name evidence="3" type="ORF">BO222_00740</name>
</gene>
<keyword evidence="4" id="KW-1185">Reference proteome</keyword>
<reference evidence="3 4" key="1">
    <citation type="submission" date="2016-11" db="EMBL/GenBank/DDBJ databases">
        <title>Description of two novel members of the family Erysipelotrichaceae: Ileibacterium lipovorans gen. nov., sp. nov. and Dubosiella newyorkensis, gen. nov., sp. nov.</title>
        <authorList>
            <person name="Cox L.M."/>
            <person name="Sohn J."/>
            <person name="Tyrrell K.L."/>
            <person name="Citron D.M."/>
            <person name="Lawson P.A."/>
            <person name="Patel N.B."/>
            <person name="Iizumi T."/>
            <person name="Perez-Perez G.I."/>
            <person name="Goldstein E.J."/>
            <person name="Blaser M.J."/>
        </authorList>
    </citation>
    <scope>NUCLEOTIDE SEQUENCE [LARGE SCALE GENOMIC DNA]</scope>
    <source>
        <strain evidence="3 4">NYU-BL-A3</strain>
    </source>
</reference>
<dbReference type="SUPFAM" id="SSF52540">
    <property type="entry name" value="P-loop containing nucleoside triphosphate hydrolases"/>
    <property type="match status" value="1"/>
</dbReference>
<protein>
    <recommendedName>
        <fullName evidence="2">AAA+ ATPase domain-containing protein</fullName>
    </recommendedName>
</protein>
<evidence type="ECO:0000256" key="1">
    <source>
        <dbReference type="SAM" id="MobiDB-lite"/>
    </source>
</evidence>
<dbReference type="Pfam" id="PF05872">
    <property type="entry name" value="HerA_C"/>
    <property type="match status" value="1"/>
</dbReference>
<evidence type="ECO:0000313" key="3">
    <source>
        <dbReference type="EMBL" id="OLU43027.1"/>
    </source>
</evidence>
<dbReference type="SMART" id="SM00382">
    <property type="entry name" value="AAA"/>
    <property type="match status" value="1"/>
</dbReference>
<dbReference type="AlphaFoldDB" id="A0A1U7NJ35"/>
<proteinExistence type="predicted"/>
<evidence type="ECO:0000313" key="4">
    <source>
        <dbReference type="Proteomes" id="UP000186341"/>
    </source>
</evidence>
<dbReference type="InterPro" id="IPR003593">
    <property type="entry name" value="AAA+_ATPase"/>
</dbReference>